<dbReference type="Gene3D" id="3.40.250.10">
    <property type="entry name" value="Rhodanese-like domain"/>
    <property type="match status" value="1"/>
</dbReference>
<accession>A0A917AUU5</accession>
<dbReference type="PROSITE" id="PS50206">
    <property type="entry name" value="RHODANESE_3"/>
    <property type="match status" value="1"/>
</dbReference>
<keyword evidence="3" id="KW-1185">Reference proteome</keyword>
<dbReference type="InterPro" id="IPR001763">
    <property type="entry name" value="Rhodanese-like_dom"/>
</dbReference>
<dbReference type="Proteomes" id="UP000605259">
    <property type="component" value="Unassembled WGS sequence"/>
</dbReference>
<organism evidence="2 3">
    <name type="scientific">Priestia taiwanensis</name>
    <dbReference type="NCBI Taxonomy" id="1347902"/>
    <lineage>
        <taxon>Bacteria</taxon>
        <taxon>Bacillati</taxon>
        <taxon>Bacillota</taxon>
        <taxon>Bacilli</taxon>
        <taxon>Bacillales</taxon>
        <taxon>Bacillaceae</taxon>
        <taxon>Priestia</taxon>
    </lineage>
</organism>
<dbReference type="Pfam" id="PF00581">
    <property type="entry name" value="Rhodanese"/>
    <property type="match status" value="1"/>
</dbReference>
<dbReference type="CDD" id="cd00158">
    <property type="entry name" value="RHOD"/>
    <property type="match status" value="1"/>
</dbReference>
<dbReference type="EMBL" id="BMFK01000002">
    <property type="protein sequence ID" value="GGE77705.1"/>
    <property type="molecule type" value="Genomic_DNA"/>
</dbReference>
<dbReference type="PANTHER" id="PTHR43031:SF17">
    <property type="entry name" value="SULFURTRANSFERASE YTWF-RELATED"/>
    <property type="match status" value="1"/>
</dbReference>
<dbReference type="InterPro" id="IPR050229">
    <property type="entry name" value="GlpE_sulfurtransferase"/>
</dbReference>
<reference evidence="2" key="2">
    <citation type="submission" date="2020-09" db="EMBL/GenBank/DDBJ databases">
        <authorList>
            <person name="Sun Q."/>
            <person name="Zhou Y."/>
        </authorList>
    </citation>
    <scope>NUCLEOTIDE SEQUENCE</scope>
    <source>
        <strain evidence="2">CGMCC 1.12698</strain>
    </source>
</reference>
<dbReference type="SMART" id="SM00450">
    <property type="entry name" value="RHOD"/>
    <property type="match status" value="1"/>
</dbReference>
<feature type="domain" description="Rhodanese" evidence="1">
    <location>
        <begin position="16"/>
        <end position="96"/>
    </location>
</feature>
<gene>
    <name evidence="2" type="ORF">GCM10007140_29200</name>
</gene>
<dbReference type="SUPFAM" id="SSF52821">
    <property type="entry name" value="Rhodanese/Cell cycle control phosphatase"/>
    <property type="match status" value="1"/>
</dbReference>
<dbReference type="InterPro" id="IPR036873">
    <property type="entry name" value="Rhodanese-like_dom_sf"/>
</dbReference>
<evidence type="ECO:0000259" key="1">
    <source>
        <dbReference type="PROSITE" id="PS50206"/>
    </source>
</evidence>
<comment type="caution">
    <text evidence="2">The sequence shown here is derived from an EMBL/GenBank/DDBJ whole genome shotgun (WGS) entry which is preliminary data.</text>
</comment>
<dbReference type="PANTHER" id="PTHR43031">
    <property type="entry name" value="FAD-DEPENDENT OXIDOREDUCTASE"/>
    <property type="match status" value="1"/>
</dbReference>
<reference evidence="2" key="1">
    <citation type="journal article" date="2014" name="Int. J. Syst. Evol. Microbiol.">
        <title>Complete genome sequence of Corynebacterium casei LMG S-19264T (=DSM 44701T), isolated from a smear-ripened cheese.</title>
        <authorList>
            <consortium name="US DOE Joint Genome Institute (JGI-PGF)"/>
            <person name="Walter F."/>
            <person name="Albersmeier A."/>
            <person name="Kalinowski J."/>
            <person name="Ruckert C."/>
        </authorList>
    </citation>
    <scope>NUCLEOTIDE SEQUENCE</scope>
    <source>
        <strain evidence="2">CGMCC 1.12698</strain>
    </source>
</reference>
<proteinExistence type="predicted"/>
<name>A0A917AUU5_9BACI</name>
<dbReference type="AlphaFoldDB" id="A0A917AUU5"/>
<protein>
    <submittedName>
        <fullName evidence="2">Rhodanese-like domain-containing protein</fullName>
    </submittedName>
</protein>
<evidence type="ECO:0000313" key="3">
    <source>
        <dbReference type="Proteomes" id="UP000605259"/>
    </source>
</evidence>
<dbReference type="RefSeq" id="WP_188389205.1">
    <property type="nucleotide sequence ID" value="NZ_BMFK01000002.1"/>
</dbReference>
<sequence>MIETITPQEVKERLANDETLYLIDVREDHEVQFGMIPGAVHIRMNDIPEKLDYFNEENEYIFVCRSGVRSENVCHYLQEQGLNVKNMVGGMLEWETE</sequence>
<evidence type="ECO:0000313" key="2">
    <source>
        <dbReference type="EMBL" id="GGE77705.1"/>
    </source>
</evidence>